<feature type="compositionally biased region" description="Basic and acidic residues" evidence="1">
    <location>
        <begin position="34"/>
        <end position="49"/>
    </location>
</feature>
<evidence type="ECO:0000313" key="2">
    <source>
        <dbReference type="EMBL" id="KAL2738381.1"/>
    </source>
</evidence>
<dbReference type="Proteomes" id="UP001607303">
    <property type="component" value="Unassembled WGS sequence"/>
</dbReference>
<gene>
    <name evidence="2" type="ORF">V1477_011740</name>
</gene>
<feature type="region of interest" description="Disordered" evidence="1">
    <location>
        <begin position="71"/>
        <end position="99"/>
    </location>
</feature>
<feature type="region of interest" description="Disordered" evidence="1">
    <location>
        <begin position="22"/>
        <end position="51"/>
    </location>
</feature>
<feature type="compositionally biased region" description="Acidic residues" evidence="1">
    <location>
        <begin position="76"/>
        <end position="97"/>
    </location>
</feature>
<reference evidence="2 3" key="1">
    <citation type="journal article" date="2024" name="Ann. Entomol. Soc. Am.">
        <title>Genomic analyses of the southern and eastern yellowjacket wasps (Hymenoptera: Vespidae) reveal evolutionary signatures of social life.</title>
        <authorList>
            <person name="Catto M.A."/>
            <person name="Caine P.B."/>
            <person name="Orr S.E."/>
            <person name="Hunt B.G."/>
            <person name="Goodisman M.A.D."/>
        </authorList>
    </citation>
    <scope>NUCLEOTIDE SEQUENCE [LARGE SCALE GENOMIC DNA]</scope>
    <source>
        <strain evidence="2">232</strain>
        <tissue evidence="2">Head and thorax</tissue>
    </source>
</reference>
<organism evidence="2 3">
    <name type="scientific">Vespula maculifrons</name>
    <name type="common">Eastern yellow jacket</name>
    <name type="synonym">Wasp</name>
    <dbReference type="NCBI Taxonomy" id="7453"/>
    <lineage>
        <taxon>Eukaryota</taxon>
        <taxon>Metazoa</taxon>
        <taxon>Ecdysozoa</taxon>
        <taxon>Arthropoda</taxon>
        <taxon>Hexapoda</taxon>
        <taxon>Insecta</taxon>
        <taxon>Pterygota</taxon>
        <taxon>Neoptera</taxon>
        <taxon>Endopterygota</taxon>
        <taxon>Hymenoptera</taxon>
        <taxon>Apocrita</taxon>
        <taxon>Aculeata</taxon>
        <taxon>Vespoidea</taxon>
        <taxon>Vespidae</taxon>
        <taxon>Vespinae</taxon>
        <taxon>Vespula</taxon>
    </lineage>
</organism>
<evidence type="ECO:0000313" key="3">
    <source>
        <dbReference type="Proteomes" id="UP001607303"/>
    </source>
</evidence>
<protein>
    <submittedName>
        <fullName evidence="2">Uncharacterized protein</fullName>
    </submittedName>
</protein>
<sequence>MAGENEGPTSVSIFERYTCPPSWSADLKVQGTRPNDEGSTKGDAPHGMHESFLPLSLPLSLLNFLPRRKTITIGGTDDDENDDENDDDDDDEDDDNDDGGKTAVALTLLNALLATIYRITQSSGTWCHRSHCVEGKRARAVIFDSFDNIAALPECHGH</sequence>
<evidence type="ECO:0000256" key="1">
    <source>
        <dbReference type="SAM" id="MobiDB-lite"/>
    </source>
</evidence>
<accession>A0ABD2C035</accession>
<comment type="caution">
    <text evidence="2">The sequence shown here is derived from an EMBL/GenBank/DDBJ whole genome shotgun (WGS) entry which is preliminary data.</text>
</comment>
<dbReference type="AlphaFoldDB" id="A0ABD2C035"/>
<dbReference type="EMBL" id="JAYRBN010000063">
    <property type="protein sequence ID" value="KAL2738381.1"/>
    <property type="molecule type" value="Genomic_DNA"/>
</dbReference>
<keyword evidence="3" id="KW-1185">Reference proteome</keyword>
<proteinExistence type="predicted"/>
<name>A0ABD2C035_VESMC</name>